<evidence type="ECO:0000256" key="5">
    <source>
        <dbReference type="ARBA" id="ARBA00022547"/>
    </source>
</evidence>
<evidence type="ECO:0000313" key="14">
    <source>
        <dbReference type="EMBL" id="CEN56807.1"/>
    </source>
</evidence>
<keyword evidence="3 12" id="KW-0813">Transport</keyword>
<dbReference type="STRING" id="1581680.BN1209_1770"/>
<dbReference type="GO" id="GO:0042777">
    <property type="term" value="P:proton motive force-driven plasma membrane ATP synthesis"/>
    <property type="evidence" value="ECO:0007669"/>
    <property type="project" value="TreeGrafter"/>
</dbReference>
<evidence type="ECO:0000256" key="8">
    <source>
        <dbReference type="ARBA" id="ARBA00022989"/>
    </source>
</evidence>
<dbReference type="InterPro" id="IPR035908">
    <property type="entry name" value="F0_ATP_A_sf"/>
</dbReference>
<keyword evidence="7 12" id="KW-0375">Hydrogen ion transport</keyword>
<keyword evidence="6 12" id="KW-0812">Transmembrane</keyword>
<dbReference type="Gene3D" id="1.20.120.220">
    <property type="entry name" value="ATP synthase, F0 complex, subunit A"/>
    <property type="match status" value="1"/>
</dbReference>
<dbReference type="SUPFAM" id="SSF81336">
    <property type="entry name" value="F1F0 ATP synthase subunit A"/>
    <property type="match status" value="1"/>
</dbReference>
<comment type="similarity">
    <text evidence="2 12 13">Belongs to the ATPase A chain family.</text>
</comment>
<dbReference type="HOGENOM" id="CLU_041018_1_0_4"/>
<dbReference type="InterPro" id="IPR000568">
    <property type="entry name" value="ATP_synth_F0_asu"/>
</dbReference>
<keyword evidence="15" id="KW-1185">Reference proteome</keyword>
<feature type="transmembrane region" description="Helical" evidence="12">
    <location>
        <begin position="37"/>
        <end position="55"/>
    </location>
</feature>
<feature type="transmembrane region" description="Helical" evidence="12">
    <location>
        <begin position="92"/>
        <end position="110"/>
    </location>
</feature>
<dbReference type="PROSITE" id="PS00449">
    <property type="entry name" value="ATPASE_A"/>
    <property type="match status" value="1"/>
</dbReference>
<dbReference type="CDD" id="cd00310">
    <property type="entry name" value="ATP-synt_Fo_a_6"/>
    <property type="match status" value="1"/>
</dbReference>
<evidence type="ECO:0000256" key="11">
    <source>
        <dbReference type="ARBA" id="ARBA00023310"/>
    </source>
</evidence>
<keyword evidence="10 12" id="KW-0472">Membrane</keyword>
<gene>
    <name evidence="12 14" type="primary">atpB</name>
    <name evidence="14" type="ORF">BN1209_1770</name>
</gene>
<keyword evidence="8 12" id="KW-1133">Transmembrane helix</keyword>
<dbReference type="FunFam" id="1.20.120.220:FF:000002">
    <property type="entry name" value="ATP synthase subunit a"/>
    <property type="match status" value="1"/>
</dbReference>
<keyword evidence="14" id="KW-0378">Hydrolase</keyword>
<dbReference type="InterPro" id="IPR023011">
    <property type="entry name" value="ATP_synth_F0_asu_AS"/>
</dbReference>
<evidence type="ECO:0000256" key="9">
    <source>
        <dbReference type="ARBA" id="ARBA00023065"/>
    </source>
</evidence>
<evidence type="ECO:0000313" key="15">
    <source>
        <dbReference type="Proteomes" id="UP000056322"/>
    </source>
</evidence>
<dbReference type="NCBIfam" id="NF004477">
    <property type="entry name" value="PRK05815.1-1"/>
    <property type="match status" value="1"/>
</dbReference>
<evidence type="ECO:0000256" key="2">
    <source>
        <dbReference type="ARBA" id="ARBA00006810"/>
    </source>
</evidence>
<evidence type="ECO:0000256" key="7">
    <source>
        <dbReference type="ARBA" id="ARBA00022781"/>
    </source>
</evidence>
<protein>
    <recommendedName>
        <fullName evidence="12 13">ATP synthase subunit a</fullName>
    </recommendedName>
    <alternativeName>
        <fullName evidence="12">ATP synthase F0 sector subunit a</fullName>
    </alternativeName>
    <alternativeName>
        <fullName evidence="12">F-ATPase subunit 6</fullName>
    </alternativeName>
</protein>
<sequence length="271" mass="29990">MATEHALTPSGYIEHHLSFNSLSIGNGSFWSLHIDTLVMSVALGMIAIGLIWWVARGATAGVPTKRQAFIELVFDFVDDQVKNIYHGNRHTFIAPAALTVFVWVLMMNAMDFLPIDIVAKYIVEPIGGEHTFWRSVPTSDINTTFALALTVWFLMIFFAIKAKGLGGWIHELFCSPFGTSPFVWPANFLFNLIEYVSKPLSHSLRLFGNMYAGEVIFLLLGLWAATGVTGTIAGAILGAGWSIFHILIVALQAFIFMMLTVVYLAMAQESH</sequence>
<evidence type="ECO:0000256" key="12">
    <source>
        <dbReference type="HAMAP-Rule" id="MF_01393"/>
    </source>
</evidence>
<dbReference type="GO" id="GO:0046933">
    <property type="term" value="F:proton-transporting ATP synthase activity, rotational mechanism"/>
    <property type="evidence" value="ECO:0007669"/>
    <property type="project" value="UniProtKB-UniRule"/>
</dbReference>
<name>A0A0B7IWX0_9PROT</name>
<evidence type="ECO:0000256" key="6">
    <source>
        <dbReference type="ARBA" id="ARBA00022692"/>
    </source>
</evidence>
<evidence type="ECO:0000256" key="4">
    <source>
        <dbReference type="ARBA" id="ARBA00022475"/>
    </source>
</evidence>
<dbReference type="PANTHER" id="PTHR42823">
    <property type="entry name" value="ATP SYNTHASE SUBUNIT A, CHLOROPLASTIC"/>
    <property type="match status" value="1"/>
</dbReference>
<keyword evidence="9 12" id="KW-0406">Ion transport</keyword>
<accession>A0A0B7IWX0</accession>
<feature type="transmembrane region" description="Helical" evidence="12">
    <location>
        <begin position="141"/>
        <end position="160"/>
    </location>
</feature>
<dbReference type="Pfam" id="PF00119">
    <property type="entry name" value="ATP-synt_A"/>
    <property type="match status" value="1"/>
</dbReference>
<evidence type="ECO:0000256" key="10">
    <source>
        <dbReference type="ARBA" id="ARBA00023136"/>
    </source>
</evidence>
<dbReference type="GO" id="GO:0005886">
    <property type="term" value="C:plasma membrane"/>
    <property type="evidence" value="ECO:0007669"/>
    <property type="project" value="UniProtKB-SubCell"/>
</dbReference>
<dbReference type="GO" id="GO:0016787">
    <property type="term" value="F:hydrolase activity"/>
    <property type="evidence" value="ECO:0007669"/>
    <property type="project" value="UniProtKB-KW"/>
</dbReference>
<dbReference type="GO" id="GO:0045259">
    <property type="term" value="C:proton-transporting ATP synthase complex"/>
    <property type="evidence" value="ECO:0007669"/>
    <property type="project" value="UniProtKB-KW"/>
</dbReference>
<dbReference type="AlphaFoldDB" id="A0A0B7IWX0"/>
<evidence type="ECO:0000256" key="3">
    <source>
        <dbReference type="ARBA" id="ARBA00022448"/>
    </source>
</evidence>
<dbReference type="EMBL" id="LN794158">
    <property type="protein sequence ID" value="CEN56807.1"/>
    <property type="molecule type" value="Genomic_DNA"/>
</dbReference>
<dbReference type="RefSeq" id="WP_045751835.1">
    <property type="nucleotide sequence ID" value="NZ_LN794158.1"/>
</dbReference>
<reference evidence="15" key="1">
    <citation type="submission" date="2014-12" db="EMBL/GenBank/DDBJ databases">
        <authorList>
            <person name="Salcher M.M."/>
        </authorList>
    </citation>
    <scope>NUCLEOTIDE SEQUENCE [LARGE SCALE GENOMIC DNA]</scope>
    <source>
        <strain evidence="15">MMS-10A-171</strain>
    </source>
</reference>
<dbReference type="KEGG" id="mbac:BN1209_1770"/>
<dbReference type="OrthoDB" id="9789241at2"/>
<dbReference type="Proteomes" id="UP000056322">
    <property type="component" value="Chromosome 1"/>
</dbReference>
<comment type="subcellular location">
    <subcellularLocation>
        <location evidence="12 13">Cell membrane</location>
        <topology evidence="12 13">Multi-pass membrane protein</topology>
    </subcellularLocation>
    <subcellularLocation>
        <location evidence="1">Membrane</location>
        <topology evidence="1">Multi-pass membrane protein</topology>
    </subcellularLocation>
</comment>
<evidence type="ECO:0000256" key="1">
    <source>
        <dbReference type="ARBA" id="ARBA00004141"/>
    </source>
</evidence>
<keyword evidence="5 12" id="KW-0138">CF(0)</keyword>
<organism evidence="14 15">
    <name type="scientific">Candidatus Methylopumilus turicensis</name>
    <dbReference type="NCBI Taxonomy" id="1581680"/>
    <lineage>
        <taxon>Bacteria</taxon>
        <taxon>Pseudomonadati</taxon>
        <taxon>Pseudomonadota</taxon>
        <taxon>Betaproteobacteria</taxon>
        <taxon>Nitrosomonadales</taxon>
        <taxon>Methylophilaceae</taxon>
        <taxon>Candidatus Methylopumilus</taxon>
    </lineage>
</organism>
<dbReference type="PANTHER" id="PTHR42823:SF3">
    <property type="entry name" value="ATP SYNTHASE SUBUNIT A, CHLOROPLASTIC"/>
    <property type="match status" value="1"/>
</dbReference>
<feature type="transmembrane region" description="Helical" evidence="12">
    <location>
        <begin position="215"/>
        <end position="237"/>
    </location>
</feature>
<keyword evidence="4 12" id="KW-1003">Cell membrane</keyword>
<feature type="transmembrane region" description="Helical" evidence="12">
    <location>
        <begin position="243"/>
        <end position="266"/>
    </location>
</feature>
<keyword evidence="11 12" id="KW-0066">ATP synthesis</keyword>
<evidence type="ECO:0000256" key="13">
    <source>
        <dbReference type="RuleBase" id="RU000483"/>
    </source>
</evidence>
<dbReference type="HAMAP" id="MF_01393">
    <property type="entry name" value="ATP_synth_a_bact"/>
    <property type="match status" value="1"/>
</dbReference>
<dbReference type="InterPro" id="IPR045082">
    <property type="entry name" value="ATP_syn_F0_a_bact/chloroplast"/>
</dbReference>
<dbReference type="NCBIfam" id="TIGR01131">
    <property type="entry name" value="ATP_synt_6_or_A"/>
    <property type="match status" value="1"/>
</dbReference>
<comment type="function">
    <text evidence="12 13">Key component of the proton channel; it plays a direct role in the translocation of protons across the membrane.</text>
</comment>
<proteinExistence type="inferred from homology"/>